<evidence type="ECO:0000313" key="3">
    <source>
        <dbReference type="Proteomes" id="UP000792457"/>
    </source>
</evidence>
<feature type="region of interest" description="Disordered" evidence="1">
    <location>
        <begin position="70"/>
        <end position="108"/>
    </location>
</feature>
<reference evidence="2" key="1">
    <citation type="submission" date="2013-04" db="EMBL/GenBank/DDBJ databases">
        <authorList>
            <person name="Qu J."/>
            <person name="Murali S.C."/>
            <person name="Bandaranaike D."/>
            <person name="Bellair M."/>
            <person name="Blankenburg K."/>
            <person name="Chao H."/>
            <person name="Dinh H."/>
            <person name="Doddapaneni H."/>
            <person name="Downs B."/>
            <person name="Dugan-Rocha S."/>
            <person name="Elkadiri S."/>
            <person name="Gnanaolivu R.D."/>
            <person name="Hernandez B."/>
            <person name="Javaid M."/>
            <person name="Jayaseelan J.C."/>
            <person name="Lee S."/>
            <person name="Li M."/>
            <person name="Ming W."/>
            <person name="Munidasa M."/>
            <person name="Muniz J."/>
            <person name="Nguyen L."/>
            <person name="Ongeri F."/>
            <person name="Osuji N."/>
            <person name="Pu L.-L."/>
            <person name="Puazo M."/>
            <person name="Qu C."/>
            <person name="Quiroz J."/>
            <person name="Raj R."/>
            <person name="Weissenberger G."/>
            <person name="Xin Y."/>
            <person name="Zou X."/>
            <person name="Han Y."/>
            <person name="Richards S."/>
            <person name="Worley K."/>
            <person name="Muzny D."/>
            <person name="Gibbs R."/>
        </authorList>
    </citation>
    <scope>NUCLEOTIDE SEQUENCE</scope>
    <source>
        <strain evidence="2">Sampled in the wild</strain>
    </source>
</reference>
<organism evidence="2 3">
    <name type="scientific">Ladona fulva</name>
    <name type="common">Scarce chaser dragonfly</name>
    <name type="synonym">Libellula fulva</name>
    <dbReference type="NCBI Taxonomy" id="123851"/>
    <lineage>
        <taxon>Eukaryota</taxon>
        <taxon>Metazoa</taxon>
        <taxon>Ecdysozoa</taxon>
        <taxon>Arthropoda</taxon>
        <taxon>Hexapoda</taxon>
        <taxon>Insecta</taxon>
        <taxon>Pterygota</taxon>
        <taxon>Palaeoptera</taxon>
        <taxon>Odonata</taxon>
        <taxon>Epiprocta</taxon>
        <taxon>Anisoptera</taxon>
        <taxon>Libelluloidea</taxon>
        <taxon>Libellulidae</taxon>
        <taxon>Ladona</taxon>
    </lineage>
</organism>
<sequence>MQTSFFDRRERNYQRRDGECYQWSNRGAPDCRVLRSPVSLGAQASVPVVQDVREEAPTCLGMSMGVAMNLNPNGVGGGSGSGGTGNSGGSGGGAQQQTAAEVTGASLA</sequence>
<comment type="caution">
    <text evidence="2">The sequence shown here is derived from an EMBL/GenBank/DDBJ whole genome shotgun (WGS) entry which is preliminary data.</text>
</comment>
<gene>
    <name evidence="2" type="ORF">J437_LFUL011647</name>
</gene>
<dbReference type="EMBL" id="KZ308394">
    <property type="protein sequence ID" value="KAG8228912.1"/>
    <property type="molecule type" value="Genomic_DNA"/>
</dbReference>
<proteinExistence type="predicted"/>
<name>A0A8K0K700_LADFU</name>
<reference evidence="2" key="2">
    <citation type="submission" date="2017-10" db="EMBL/GenBank/DDBJ databases">
        <title>Ladona fulva Genome sequencing and assembly.</title>
        <authorList>
            <person name="Murali S."/>
            <person name="Richards S."/>
            <person name="Bandaranaike D."/>
            <person name="Bellair M."/>
            <person name="Blankenburg K."/>
            <person name="Chao H."/>
            <person name="Dinh H."/>
            <person name="Doddapaneni H."/>
            <person name="Dugan-Rocha S."/>
            <person name="Elkadiri S."/>
            <person name="Gnanaolivu R."/>
            <person name="Hernandez B."/>
            <person name="Skinner E."/>
            <person name="Javaid M."/>
            <person name="Lee S."/>
            <person name="Li M."/>
            <person name="Ming W."/>
            <person name="Munidasa M."/>
            <person name="Muniz J."/>
            <person name="Nguyen L."/>
            <person name="Hughes D."/>
            <person name="Osuji N."/>
            <person name="Pu L.-L."/>
            <person name="Puazo M."/>
            <person name="Qu C."/>
            <person name="Quiroz J."/>
            <person name="Raj R."/>
            <person name="Weissenberger G."/>
            <person name="Xin Y."/>
            <person name="Zou X."/>
            <person name="Han Y."/>
            <person name="Worley K."/>
            <person name="Muzny D."/>
            <person name="Gibbs R."/>
        </authorList>
    </citation>
    <scope>NUCLEOTIDE SEQUENCE</scope>
    <source>
        <strain evidence="2">Sampled in the wild</strain>
    </source>
</reference>
<dbReference type="Proteomes" id="UP000792457">
    <property type="component" value="Unassembled WGS sequence"/>
</dbReference>
<protein>
    <submittedName>
        <fullName evidence="2">Uncharacterized protein</fullName>
    </submittedName>
</protein>
<evidence type="ECO:0000313" key="2">
    <source>
        <dbReference type="EMBL" id="KAG8228912.1"/>
    </source>
</evidence>
<dbReference type="AlphaFoldDB" id="A0A8K0K700"/>
<accession>A0A8K0K700</accession>
<keyword evidence="3" id="KW-1185">Reference proteome</keyword>
<feature type="compositionally biased region" description="Gly residues" evidence="1">
    <location>
        <begin position="74"/>
        <end position="94"/>
    </location>
</feature>
<evidence type="ECO:0000256" key="1">
    <source>
        <dbReference type="SAM" id="MobiDB-lite"/>
    </source>
</evidence>